<dbReference type="PANTHER" id="PTHR47331:SF5">
    <property type="entry name" value="RIBONUCLEASE H"/>
    <property type="match status" value="1"/>
</dbReference>
<dbReference type="PANTHER" id="PTHR47331">
    <property type="entry name" value="PHD-TYPE DOMAIN-CONTAINING PROTEIN"/>
    <property type="match status" value="1"/>
</dbReference>
<dbReference type="InterPro" id="IPR001584">
    <property type="entry name" value="Integrase_cat-core"/>
</dbReference>
<name>A0ABD0ME96_CIRMR</name>
<accession>A0ABD0ME96</accession>
<dbReference type="PROSITE" id="PS50994">
    <property type="entry name" value="INTEGRASE"/>
    <property type="match status" value="1"/>
</dbReference>
<dbReference type="AlphaFoldDB" id="A0ABD0ME96"/>
<dbReference type="InterPro" id="IPR012337">
    <property type="entry name" value="RNaseH-like_sf"/>
</dbReference>
<evidence type="ECO:0000313" key="2">
    <source>
        <dbReference type="EMBL" id="KAL0147388.1"/>
    </source>
</evidence>
<feature type="domain" description="Integrase catalytic" evidence="1">
    <location>
        <begin position="214"/>
        <end position="396"/>
    </location>
</feature>
<dbReference type="Proteomes" id="UP001529510">
    <property type="component" value="Unassembled WGS sequence"/>
</dbReference>
<dbReference type="SUPFAM" id="SSF53098">
    <property type="entry name" value="Ribonuclease H-like"/>
    <property type="match status" value="2"/>
</dbReference>
<dbReference type="Pfam" id="PF05380">
    <property type="entry name" value="Peptidase_A17"/>
    <property type="match status" value="2"/>
</dbReference>
<sequence>MRNIYRILASQYDPLGYLIPFTTRAKIIVQRLWEKKRDWDDPHLPADLLQTWTDPIKDTTTTLRDIHVFCDGSERAYGSVAYLRTEVEHGQTEVAFLTARSRVAPKKQQSVPRLELCAALTGAQLAKVLQTELNLPIRQTILWTDSTTVLTWLQSDSCRFKVFVGTRVAEFQDLTQKHSWRYVPSACNPADDITRGRGLCELGSESRWCQGPRFLKDPPNLWPECPIPEEPDNNELRKTASGIKCLTTRAVYIDILHSLETDSFLMALRRFMAQRGKPHELLSDQGTNFRGGERELREAFTALVPDLQRQLAKQQIEFHFNPPNSPHFGGCWEREIRSLKNALTVTLGTQSVTFEVLQTVLAEIEGILNSKPLGYTSSDASDPDPVTPNCLLMGRPDASLPLTVYPESEL</sequence>
<dbReference type="InterPro" id="IPR036397">
    <property type="entry name" value="RNaseH_sf"/>
</dbReference>
<feature type="non-terminal residue" evidence="2">
    <location>
        <position position="410"/>
    </location>
</feature>
<comment type="caution">
    <text evidence="2">The sequence shown here is derived from an EMBL/GenBank/DDBJ whole genome shotgun (WGS) entry which is preliminary data.</text>
</comment>
<evidence type="ECO:0000313" key="3">
    <source>
        <dbReference type="Proteomes" id="UP001529510"/>
    </source>
</evidence>
<keyword evidence="3" id="KW-1185">Reference proteome</keyword>
<dbReference type="InterPro" id="IPR008042">
    <property type="entry name" value="Retrotrans_Pao"/>
</dbReference>
<evidence type="ECO:0000259" key="1">
    <source>
        <dbReference type="PROSITE" id="PS50994"/>
    </source>
</evidence>
<proteinExistence type="predicted"/>
<protein>
    <recommendedName>
        <fullName evidence="1">Integrase catalytic domain-containing protein</fullName>
    </recommendedName>
</protein>
<dbReference type="EMBL" id="JAMKFB020000758">
    <property type="protein sequence ID" value="KAL0147388.1"/>
    <property type="molecule type" value="Genomic_DNA"/>
</dbReference>
<gene>
    <name evidence="2" type="ORF">M9458_057315</name>
</gene>
<reference evidence="2 3" key="1">
    <citation type="submission" date="2024-05" db="EMBL/GenBank/DDBJ databases">
        <title>Genome sequencing and assembly of Indian major carp, Cirrhinus mrigala (Hamilton, 1822).</title>
        <authorList>
            <person name="Mohindra V."/>
            <person name="Chowdhury L.M."/>
            <person name="Lal K."/>
            <person name="Jena J.K."/>
        </authorList>
    </citation>
    <scope>NUCLEOTIDE SEQUENCE [LARGE SCALE GENOMIC DNA]</scope>
    <source>
        <strain evidence="2">CM1030</strain>
        <tissue evidence="2">Blood</tissue>
    </source>
</reference>
<dbReference type="Gene3D" id="3.30.420.10">
    <property type="entry name" value="Ribonuclease H-like superfamily/Ribonuclease H"/>
    <property type="match status" value="2"/>
</dbReference>
<organism evidence="2 3">
    <name type="scientific">Cirrhinus mrigala</name>
    <name type="common">Mrigala</name>
    <dbReference type="NCBI Taxonomy" id="683832"/>
    <lineage>
        <taxon>Eukaryota</taxon>
        <taxon>Metazoa</taxon>
        <taxon>Chordata</taxon>
        <taxon>Craniata</taxon>
        <taxon>Vertebrata</taxon>
        <taxon>Euteleostomi</taxon>
        <taxon>Actinopterygii</taxon>
        <taxon>Neopterygii</taxon>
        <taxon>Teleostei</taxon>
        <taxon>Ostariophysi</taxon>
        <taxon>Cypriniformes</taxon>
        <taxon>Cyprinidae</taxon>
        <taxon>Labeoninae</taxon>
        <taxon>Labeonini</taxon>
        <taxon>Cirrhinus</taxon>
    </lineage>
</organism>